<dbReference type="Proteomes" id="UP001595793">
    <property type="component" value="Unassembled WGS sequence"/>
</dbReference>
<name>A0ABV8H6D3_9FLAO</name>
<reference evidence="2" key="1">
    <citation type="journal article" date="2019" name="Int. J. Syst. Evol. Microbiol.">
        <title>The Global Catalogue of Microorganisms (GCM) 10K type strain sequencing project: providing services to taxonomists for standard genome sequencing and annotation.</title>
        <authorList>
            <consortium name="The Broad Institute Genomics Platform"/>
            <consortium name="The Broad Institute Genome Sequencing Center for Infectious Disease"/>
            <person name="Wu L."/>
            <person name="Ma J."/>
        </authorList>
    </citation>
    <scope>NUCLEOTIDE SEQUENCE [LARGE SCALE GENOMIC DNA]</scope>
    <source>
        <strain evidence="2">CECT 9128</strain>
    </source>
</reference>
<sequence>MKKIINIFIFIALSQISFGQQKEVLLIGTMHKVPKIVRHSYKPLLKRAVKYQPEAIYVETPHPNDSISWEYLKDGWSNSYKEFYSLSDSLQKHYNFDQYRFQQLLKKDFNALTPKNLQSIITSFAYLRDYANYDFYSYIQQYGIKGSSKPTRHEDGDLTAKLALQLNIKKLQSMDDQQTNKEYHQAWQNCAKDGGENGDNEINRKLNKKHYNKAIVPALFGRLGFYVNKRKSLKRLDQLASFSYVKNQTESCLEGLNFWNRRNHNMAQNIGSQIVENSATRSVVIVGAAHIYRIEKELKANFPEITVLLLNDL</sequence>
<organism evidence="1 2">
    <name type="scientific">Zunongwangia endophytica</name>
    <dbReference type="NCBI Taxonomy" id="1808945"/>
    <lineage>
        <taxon>Bacteria</taxon>
        <taxon>Pseudomonadati</taxon>
        <taxon>Bacteroidota</taxon>
        <taxon>Flavobacteriia</taxon>
        <taxon>Flavobacteriales</taxon>
        <taxon>Flavobacteriaceae</taxon>
        <taxon>Zunongwangia</taxon>
    </lineage>
</organism>
<keyword evidence="2" id="KW-1185">Reference proteome</keyword>
<accession>A0ABV8H6D3</accession>
<proteinExistence type="predicted"/>
<evidence type="ECO:0000313" key="1">
    <source>
        <dbReference type="EMBL" id="MFC4026425.1"/>
    </source>
</evidence>
<dbReference type="EMBL" id="JBHSAS010000006">
    <property type="protein sequence ID" value="MFC4026425.1"/>
    <property type="molecule type" value="Genomic_DNA"/>
</dbReference>
<comment type="caution">
    <text evidence="1">The sequence shown here is derived from an EMBL/GenBank/DDBJ whole genome shotgun (WGS) entry which is preliminary data.</text>
</comment>
<protein>
    <submittedName>
        <fullName evidence="1">DUF5694 domain-containing protein</fullName>
    </submittedName>
</protein>
<dbReference type="RefSeq" id="WP_290236217.1">
    <property type="nucleotide sequence ID" value="NZ_JAUFPZ010000002.1"/>
</dbReference>
<dbReference type="Pfam" id="PF18950">
    <property type="entry name" value="DUF5694"/>
    <property type="match status" value="1"/>
</dbReference>
<gene>
    <name evidence="1" type="ORF">ACFOS1_03340</name>
</gene>
<dbReference type="InterPro" id="IPR043749">
    <property type="entry name" value="DUF5694"/>
</dbReference>
<evidence type="ECO:0000313" key="2">
    <source>
        <dbReference type="Proteomes" id="UP001595793"/>
    </source>
</evidence>